<evidence type="ECO:0000256" key="3">
    <source>
        <dbReference type="ARBA" id="ARBA00022692"/>
    </source>
</evidence>
<evidence type="ECO:0000256" key="6">
    <source>
        <dbReference type="SAM" id="Phobius"/>
    </source>
</evidence>
<evidence type="ECO:0000256" key="4">
    <source>
        <dbReference type="ARBA" id="ARBA00022989"/>
    </source>
</evidence>
<keyword evidence="8" id="KW-1185">Reference proteome</keyword>
<keyword evidence="3 6" id="KW-0812">Transmembrane</keyword>
<gene>
    <name evidence="7" type="ORF">E6C64_11450</name>
</gene>
<evidence type="ECO:0000256" key="5">
    <source>
        <dbReference type="ARBA" id="ARBA00023136"/>
    </source>
</evidence>
<dbReference type="RefSeq" id="WP_136427659.1">
    <property type="nucleotide sequence ID" value="NZ_SSSM01000005.1"/>
</dbReference>
<feature type="transmembrane region" description="Helical" evidence="6">
    <location>
        <begin position="26"/>
        <end position="46"/>
    </location>
</feature>
<keyword evidence="2" id="KW-1003">Cell membrane</keyword>
<feature type="transmembrane region" description="Helical" evidence="6">
    <location>
        <begin position="111"/>
        <end position="133"/>
    </location>
</feature>
<evidence type="ECO:0000313" key="7">
    <source>
        <dbReference type="EMBL" id="THG29329.1"/>
    </source>
</evidence>
<dbReference type="OrthoDB" id="9808136at2"/>
<dbReference type="PANTHER" id="PTHR32196">
    <property type="entry name" value="ABC TRANSPORTER PERMEASE PROTEIN YPHD-RELATED-RELATED"/>
    <property type="match status" value="1"/>
</dbReference>
<evidence type="ECO:0000313" key="8">
    <source>
        <dbReference type="Proteomes" id="UP000309133"/>
    </source>
</evidence>
<feature type="transmembrane region" description="Helical" evidence="6">
    <location>
        <begin position="284"/>
        <end position="305"/>
    </location>
</feature>
<dbReference type="Pfam" id="PF02653">
    <property type="entry name" value="BPD_transp_2"/>
    <property type="match status" value="1"/>
</dbReference>
<organism evidence="7 8">
    <name type="scientific">Naasia lichenicola</name>
    <dbReference type="NCBI Taxonomy" id="2565933"/>
    <lineage>
        <taxon>Bacteria</taxon>
        <taxon>Bacillati</taxon>
        <taxon>Actinomycetota</taxon>
        <taxon>Actinomycetes</taxon>
        <taxon>Micrococcales</taxon>
        <taxon>Microbacteriaceae</taxon>
        <taxon>Naasia</taxon>
    </lineage>
</organism>
<keyword evidence="5 6" id="KW-0472">Membrane</keyword>
<dbReference type="GO" id="GO:0005886">
    <property type="term" value="C:plasma membrane"/>
    <property type="evidence" value="ECO:0007669"/>
    <property type="project" value="UniProtKB-SubCell"/>
</dbReference>
<dbReference type="CDD" id="cd06579">
    <property type="entry name" value="TM_PBP1_transp_AraH_like"/>
    <property type="match status" value="1"/>
</dbReference>
<dbReference type="Proteomes" id="UP000309133">
    <property type="component" value="Unassembled WGS sequence"/>
</dbReference>
<dbReference type="GO" id="GO:0022857">
    <property type="term" value="F:transmembrane transporter activity"/>
    <property type="evidence" value="ECO:0007669"/>
    <property type="project" value="InterPro"/>
</dbReference>
<sequence>MTTALTDQKTRAVTAPRPRTLKGDHYGITAAALLGALVIVIVVTTVLHPDFFSGRTLIAIGFTMAITGILSVGQAIITISGAVLDLSIPAGLMLPAWAVATMLGASNPLPTALIVLIGVALGVVWGGINALIVTTLKINPIIVTLGTNFIGIAILSMQFTTATVPGRSELSMFGNGSLLLPNIWWVMLVVVLVAAPLLRYTRSGRHLTATGGSVPAARSRGISIRGMRYLAFCTAGICYGIAGVLFAGSTSNFNPMGSASLLLSVIAAVILAGVRMDGGRGSILLLLPACALLATVQTALVFFGLDAAMQSVFQGAILIIALAGDGYLRKRSTR</sequence>
<evidence type="ECO:0000256" key="1">
    <source>
        <dbReference type="ARBA" id="ARBA00004651"/>
    </source>
</evidence>
<dbReference type="EMBL" id="SSSM01000005">
    <property type="protein sequence ID" value="THG29329.1"/>
    <property type="molecule type" value="Genomic_DNA"/>
</dbReference>
<evidence type="ECO:0000256" key="2">
    <source>
        <dbReference type="ARBA" id="ARBA00022475"/>
    </source>
</evidence>
<feature type="transmembrane region" description="Helical" evidence="6">
    <location>
        <begin position="86"/>
        <end position="105"/>
    </location>
</feature>
<feature type="transmembrane region" description="Helical" evidence="6">
    <location>
        <begin position="229"/>
        <end position="247"/>
    </location>
</feature>
<feature type="transmembrane region" description="Helical" evidence="6">
    <location>
        <begin position="253"/>
        <end position="272"/>
    </location>
</feature>
<dbReference type="PANTHER" id="PTHR32196:SF72">
    <property type="entry name" value="RIBOSE IMPORT PERMEASE PROTEIN RBSC"/>
    <property type="match status" value="1"/>
</dbReference>
<comment type="subcellular location">
    <subcellularLocation>
        <location evidence="1">Cell membrane</location>
        <topology evidence="1">Multi-pass membrane protein</topology>
    </subcellularLocation>
</comment>
<feature type="transmembrane region" description="Helical" evidence="6">
    <location>
        <begin position="58"/>
        <end position="79"/>
    </location>
</feature>
<dbReference type="InterPro" id="IPR001851">
    <property type="entry name" value="ABC_transp_permease"/>
</dbReference>
<reference evidence="7 8" key="1">
    <citation type="submission" date="2019-04" db="EMBL/GenBank/DDBJ databases">
        <authorList>
            <person name="Jiang L."/>
        </authorList>
    </citation>
    <scope>NUCLEOTIDE SEQUENCE [LARGE SCALE GENOMIC DNA]</scope>
    <source>
        <strain evidence="7 8">YIM 131853</strain>
    </source>
</reference>
<feature type="transmembrane region" description="Helical" evidence="6">
    <location>
        <begin position="179"/>
        <end position="198"/>
    </location>
</feature>
<keyword evidence="4 6" id="KW-1133">Transmembrane helix</keyword>
<accession>A0A4S4FGF8</accession>
<proteinExistence type="predicted"/>
<dbReference type="AlphaFoldDB" id="A0A4S4FGF8"/>
<feature type="transmembrane region" description="Helical" evidence="6">
    <location>
        <begin position="311"/>
        <end position="328"/>
    </location>
</feature>
<comment type="caution">
    <text evidence="7">The sequence shown here is derived from an EMBL/GenBank/DDBJ whole genome shotgun (WGS) entry which is preliminary data.</text>
</comment>
<feature type="transmembrane region" description="Helical" evidence="6">
    <location>
        <begin position="140"/>
        <end position="159"/>
    </location>
</feature>
<name>A0A4S4FGF8_9MICO</name>
<protein>
    <submittedName>
        <fullName evidence="7">ABC transporter permease</fullName>
    </submittedName>
</protein>